<evidence type="ECO:0000256" key="18">
    <source>
        <dbReference type="SAM" id="SignalP"/>
    </source>
</evidence>
<evidence type="ECO:0000313" key="21">
    <source>
        <dbReference type="Proteomes" id="UP000438429"/>
    </source>
</evidence>
<reference evidence="20 21" key="1">
    <citation type="submission" date="2019-06" db="EMBL/GenBank/DDBJ databases">
        <title>Draft genomes of female and male turbot (Scophthalmus maximus).</title>
        <authorList>
            <person name="Xu H."/>
            <person name="Xu X.-W."/>
            <person name="Shao C."/>
            <person name="Chen S."/>
        </authorList>
    </citation>
    <scope>NUCLEOTIDE SEQUENCE [LARGE SCALE GENOMIC DNA]</scope>
    <source>
        <strain evidence="20">Ysfricsl-2016a</strain>
        <tissue evidence="20">Blood</tissue>
    </source>
</reference>
<dbReference type="PROSITE" id="PS00028">
    <property type="entry name" value="ZINC_FINGER_C2H2_1"/>
    <property type="match status" value="3"/>
</dbReference>
<dbReference type="PANTHER" id="PTHR10033:SF14">
    <property type="entry name" value="CALSEQUESTRIN-1"/>
    <property type="match status" value="1"/>
</dbReference>
<evidence type="ECO:0000259" key="19">
    <source>
        <dbReference type="PROSITE" id="PS50157"/>
    </source>
</evidence>
<feature type="signal peptide" evidence="18">
    <location>
        <begin position="1"/>
        <end position="20"/>
    </location>
</feature>
<evidence type="ECO:0000256" key="17">
    <source>
        <dbReference type="SAM" id="MobiDB-lite"/>
    </source>
</evidence>
<dbReference type="PROSITE" id="PS50157">
    <property type="entry name" value="ZINC_FINGER_C2H2_2"/>
    <property type="match status" value="4"/>
</dbReference>
<evidence type="ECO:0000256" key="7">
    <source>
        <dbReference type="ARBA" id="ARBA00022771"/>
    </source>
</evidence>
<dbReference type="FunFam" id="3.30.160.60:FF:000671">
    <property type="entry name" value="Zinc finger protein 26"/>
    <property type="match status" value="1"/>
</dbReference>
<keyword evidence="4" id="KW-0479">Metal-binding</keyword>
<feature type="domain" description="C2H2-type" evidence="19">
    <location>
        <begin position="668"/>
        <end position="695"/>
    </location>
</feature>
<keyword evidence="13" id="KW-0325">Glycoprotein</keyword>
<dbReference type="SMART" id="SM00355">
    <property type="entry name" value="ZnF_C2H2"/>
    <property type="match status" value="4"/>
</dbReference>
<dbReference type="PRINTS" id="PR00312">
    <property type="entry name" value="CALSEQUESTRN"/>
</dbReference>
<dbReference type="InterPro" id="IPR001393">
    <property type="entry name" value="Calsequestrin"/>
</dbReference>
<dbReference type="FunFam" id="3.40.30.10:FF:000031">
    <property type="entry name" value="Calsequestrin"/>
    <property type="match status" value="1"/>
</dbReference>
<evidence type="ECO:0000256" key="4">
    <source>
        <dbReference type="ARBA" id="ARBA00022723"/>
    </source>
</evidence>
<dbReference type="PANTHER" id="PTHR10033">
    <property type="entry name" value="CALSEQUESTRIN"/>
    <property type="match status" value="1"/>
</dbReference>
<comment type="function">
    <text evidence="16">Calsequestrin is a high-capacity, moderate affinity, calcium-binding protein and thus acts as an internal calcium store in muscle.</text>
</comment>
<dbReference type="CDD" id="cd03066">
    <property type="entry name" value="PDI_b_Calsequestrin_middle"/>
    <property type="match status" value="1"/>
</dbReference>
<dbReference type="Gene3D" id="3.40.30.10">
    <property type="entry name" value="Glutaredoxin"/>
    <property type="match status" value="3"/>
</dbReference>
<dbReference type="FunFam" id="3.30.160.60:FF:001465">
    <property type="entry name" value="Zinc finger protein 560"/>
    <property type="match status" value="1"/>
</dbReference>
<dbReference type="GO" id="GO:0033018">
    <property type="term" value="C:sarcoplasmic reticulum lumen"/>
    <property type="evidence" value="ECO:0007669"/>
    <property type="project" value="UniProtKB-SubCell"/>
</dbReference>
<dbReference type="GO" id="GO:0030018">
    <property type="term" value="C:Z disc"/>
    <property type="evidence" value="ECO:0007669"/>
    <property type="project" value="TreeGrafter"/>
</dbReference>
<evidence type="ECO:0000256" key="9">
    <source>
        <dbReference type="ARBA" id="ARBA00022837"/>
    </source>
</evidence>
<keyword evidence="7 15" id="KW-0863">Zinc-finger</keyword>
<dbReference type="InterPro" id="IPR036236">
    <property type="entry name" value="Znf_C2H2_sf"/>
</dbReference>
<keyword evidence="12" id="KW-0514">Muscle protein</keyword>
<sequence>MKWTWVLVAVLLSIAGLSSGNESLDFPEYDGKDRVHDLNAKNYKSVMKKYDVMVVYYHDHPGSSRVAQRQFEIEELALELAAQVLDEFDDEDIGVGLIDAKHDKVVAKKLGLDESDSIFIFTDDEVIEYDGELSADTLVEFIFDVLEDPVEIIDNSRELKGFKNIEEDIKLVGYFKSHKSEHFDAFADAAEEFHPHIKFFATFNAKVAKALELKLNEVDFYEPFIEDPVVIPGKPYSEEELVDFIEDNDRPTLRKLQPHNMYEIWDDDMDGEHIIAFAEESDPDGFEFLEILKQVAEDNTDNPDLSIVWIDPDDFPLLLPHWEKTFGIDLSSPQIGVVDTGDAQVESVLGALVRAATVELTRLFESRYRASAADNREKEISATLGGLLTATTKRSIGVQVDEAIHPLPELPGPPFLSYGLGECKEEEEEEGRPIPSEMLLAEDNGHGDPEWSPPKEEVSVNLLRKSAGANAEQQDERDLCAETSLLSSSDRQKPLIILPDTSDVTSEEKVKFVCPLILKVESPPPKPDSLKEPVRAEPQQSCVSTARGTAYSPSLSDGAVTPVPVGVWERIHVPKETQDNLHLKLKLTSPDRKLLRPCAVQLVNMLTLPDPATELQDHVANSRTGWRLPKDLRRHQGLHTGHRLCCFTSCDDGVWRLQSVVGHSRDGYACSNCGKTFKHRKILRRHERFHTGEKPYPCSVCSKTFALRKSLRRHLRFHTGERPHTCTHCSKSFRLRENLKSHLRFHSGEKPFKCATCGKTFRIQKNLEKHNMSQCGYFVPSFRMIAGF</sequence>
<evidence type="ECO:0000256" key="5">
    <source>
        <dbReference type="ARBA" id="ARBA00022729"/>
    </source>
</evidence>
<proteinExistence type="inferred from homology"/>
<keyword evidence="11" id="KW-0238">DNA-binding</keyword>
<dbReference type="Gene3D" id="3.30.160.60">
    <property type="entry name" value="Classic Zinc Finger"/>
    <property type="match status" value="4"/>
</dbReference>
<evidence type="ECO:0000256" key="2">
    <source>
        <dbReference type="ARBA" id="ARBA00004564"/>
    </source>
</evidence>
<evidence type="ECO:0000256" key="3">
    <source>
        <dbReference type="ARBA" id="ARBA00010987"/>
    </source>
</evidence>
<dbReference type="GO" id="GO:0000122">
    <property type="term" value="P:negative regulation of transcription by RNA polymerase II"/>
    <property type="evidence" value="ECO:0007669"/>
    <property type="project" value="UniProtKB-ARBA"/>
</dbReference>
<feature type="domain" description="C2H2-type" evidence="19">
    <location>
        <begin position="724"/>
        <end position="751"/>
    </location>
</feature>
<accession>A0A6A4TIJ9</accession>
<dbReference type="InterPro" id="IPR013087">
    <property type="entry name" value="Znf_C2H2_type"/>
</dbReference>
<feature type="domain" description="C2H2-type" evidence="19">
    <location>
        <begin position="696"/>
        <end position="723"/>
    </location>
</feature>
<dbReference type="Pfam" id="PF01216">
    <property type="entry name" value="Calsequestrin"/>
    <property type="match status" value="1"/>
</dbReference>
<evidence type="ECO:0000256" key="10">
    <source>
        <dbReference type="ARBA" id="ARBA00022951"/>
    </source>
</evidence>
<keyword evidence="14" id="KW-0539">Nucleus</keyword>
<dbReference type="InterPro" id="IPR041859">
    <property type="entry name" value="Calsequestrin_N"/>
</dbReference>
<feature type="domain" description="C2H2-type" evidence="19">
    <location>
        <begin position="752"/>
        <end position="776"/>
    </location>
</feature>
<dbReference type="CDD" id="cd03074">
    <property type="entry name" value="PDI_b'_Calsequestrin_C"/>
    <property type="match status" value="1"/>
</dbReference>
<evidence type="ECO:0000256" key="6">
    <source>
        <dbReference type="ARBA" id="ARBA00022737"/>
    </source>
</evidence>
<dbReference type="AlphaFoldDB" id="A0A6A4TIJ9"/>
<name>A0A6A4TIJ9_SCOMX</name>
<dbReference type="FunFam" id="3.30.160.60:FF:000624">
    <property type="entry name" value="zinc finger protein 697"/>
    <property type="match status" value="1"/>
</dbReference>
<evidence type="ECO:0000256" key="8">
    <source>
        <dbReference type="ARBA" id="ARBA00022833"/>
    </source>
</evidence>
<evidence type="ECO:0000256" key="11">
    <source>
        <dbReference type="ARBA" id="ARBA00023125"/>
    </source>
</evidence>
<dbReference type="SUPFAM" id="SSF52833">
    <property type="entry name" value="Thioredoxin-like"/>
    <property type="match status" value="3"/>
</dbReference>
<dbReference type="Proteomes" id="UP000438429">
    <property type="component" value="Unassembled WGS sequence"/>
</dbReference>
<dbReference type="SUPFAM" id="SSF57667">
    <property type="entry name" value="beta-beta-alpha zinc fingers"/>
    <property type="match status" value="2"/>
</dbReference>
<dbReference type="Pfam" id="PF13912">
    <property type="entry name" value="zf-C2H2_6"/>
    <property type="match status" value="1"/>
</dbReference>
<feature type="chain" id="PRO_5025331817" description="Calsequestrin" evidence="18">
    <location>
        <begin position="21"/>
        <end position="788"/>
    </location>
</feature>
<dbReference type="FunFam" id="3.40.30.10:FF:000047">
    <property type="entry name" value="Calsequestrin"/>
    <property type="match status" value="1"/>
</dbReference>
<keyword evidence="5 18" id="KW-0732">Signal</keyword>
<dbReference type="Pfam" id="PF00096">
    <property type="entry name" value="zf-C2H2"/>
    <property type="match status" value="2"/>
</dbReference>
<dbReference type="InterPro" id="IPR041860">
    <property type="entry name" value="Calsequestrin_C"/>
</dbReference>
<evidence type="ECO:0000256" key="1">
    <source>
        <dbReference type="ARBA" id="ARBA00004123"/>
    </source>
</evidence>
<keyword evidence="8" id="KW-0862">Zinc</keyword>
<evidence type="ECO:0000256" key="12">
    <source>
        <dbReference type="ARBA" id="ARBA00023179"/>
    </source>
</evidence>
<feature type="compositionally biased region" description="Polar residues" evidence="17">
    <location>
        <begin position="538"/>
        <end position="555"/>
    </location>
</feature>
<evidence type="ECO:0000256" key="13">
    <source>
        <dbReference type="ARBA" id="ARBA00023180"/>
    </source>
</evidence>
<keyword evidence="6" id="KW-0677">Repeat</keyword>
<keyword evidence="10" id="KW-0703">Sarcoplasmic reticulum</keyword>
<dbReference type="EMBL" id="VEVO01000001">
    <property type="protein sequence ID" value="KAF0047336.1"/>
    <property type="molecule type" value="Genomic_DNA"/>
</dbReference>
<dbReference type="GO" id="GO:0005634">
    <property type="term" value="C:nucleus"/>
    <property type="evidence" value="ECO:0007669"/>
    <property type="project" value="UniProtKB-SubCell"/>
</dbReference>
<evidence type="ECO:0000256" key="15">
    <source>
        <dbReference type="PROSITE-ProRule" id="PRU00042"/>
    </source>
</evidence>
<evidence type="ECO:0000256" key="14">
    <source>
        <dbReference type="ARBA" id="ARBA00023242"/>
    </source>
</evidence>
<dbReference type="InterPro" id="IPR036249">
    <property type="entry name" value="Thioredoxin-like_sf"/>
</dbReference>
<dbReference type="GO" id="GO:0008270">
    <property type="term" value="F:zinc ion binding"/>
    <property type="evidence" value="ECO:0007669"/>
    <property type="project" value="UniProtKB-KW"/>
</dbReference>
<dbReference type="GO" id="GO:0003677">
    <property type="term" value="F:DNA binding"/>
    <property type="evidence" value="ECO:0007669"/>
    <property type="project" value="UniProtKB-KW"/>
</dbReference>
<dbReference type="GO" id="GO:0014809">
    <property type="term" value="P:regulation of skeletal muscle contraction by regulation of release of sequestered calcium ion"/>
    <property type="evidence" value="ECO:0007669"/>
    <property type="project" value="TreeGrafter"/>
</dbReference>
<keyword evidence="9 16" id="KW-0106">Calcium</keyword>
<organism evidence="20 21">
    <name type="scientific">Scophthalmus maximus</name>
    <name type="common">Turbot</name>
    <name type="synonym">Psetta maxima</name>
    <dbReference type="NCBI Taxonomy" id="52904"/>
    <lineage>
        <taxon>Eukaryota</taxon>
        <taxon>Metazoa</taxon>
        <taxon>Chordata</taxon>
        <taxon>Craniata</taxon>
        <taxon>Vertebrata</taxon>
        <taxon>Euteleostomi</taxon>
        <taxon>Actinopterygii</taxon>
        <taxon>Neopterygii</taxon>
        <taxon>Teleostei</taxon>
        <taxon>Neoteleostei</taxon>
        <taxon>Acanthomorphata</taxon>
        <taxon>Carangaria</taxon>
        <taxon>Pleuronectiformes</taxon>
        <taxon>Pleuronectoidei</taxon>
        <taxon>Scophthalmidae</taxon>
        <taxon>Scophthalmus</taxon>
    </lineage>
</organism>
<comment type="caution">
    <text evidence="20">The sequence shown here is derived from an EMBL/GenBank/DDBJ whole genome shotgun (WGS) entry which is preliminary data.</text>
</comment>
<dbReference type="InterPro" id="IPR041858">
    <property type="entry name" value="Calsequestrin_middle_dom"/>
</dbReference>
<dbReference type="CDD" id="cd03065">
    <property type="entry name" value="PDI_b_Calsequestrin_N"/>
    <property type="match status" value="1"/>
</dbReference>
<protein>
    <recommendedName>
        <fullName evidence="16">Calsequestrin</fullName>
    </recommendedName>
</protein>
<gene>
    <name evidence="20" type="ORF">F2P81_000969</name>
</gene>
<dbReference type="FunFam" id="3.40.30.10:FF:000033">
    <property type="entry name" value="Calsequestrin"/>
    <property type="match status" value="1"/>
</dbReference>
<dbReference type="GO" id="GO:0005509">
    <property type="term" value="F:calcium ion binding"/>
    <property type="evidence" value="ECO:0007669"/>
    <property type="project" value="InterPro"/>
</dbReference>
<evidence type="ECO:0000256" key="16">
    <source>
        <dbReference type="RuleBase" id="RU000648"/>
    </source>
</evidence>
<evidence type="ECO:0000313" key="20">
    <source>
        <dbReference type="EMBL" id="KAF0047336.1"/>
    </source>
</evidence>
<comment type="similarity">
    <text evidence="3 16">Belongs to the calsequestrin family.</text>
</comment>
<feature type="region of interest" description="Disordered" evidence="17">
    <location>
        <begin position="523"/>
        <end position="555"/>
    </location>
</feature>
<comment type="subcellular location">
    <subcellularLocation>
        <location evidence="1">Nucleus</location>
    </subcellularLocation>
    <subcellularLocation>
        <location evidence="2">Sarcoplasmic reticulum lumen</location>
    </subcellularLocation>
</comment>